<sequence length="231" mass="26438">MPFKPKIVKSCFFSLKISTCFGLHHSWLSSLLLCSAARALLPLLLPLYSRRQPHPCLHRHIRPRQALHLIVLCNGVMKHTIEIPYFLSLSETRAFLLVLFNKLLLTPPLPFAWTSFFSFLNSSILTPFRFENLQDTQDELLVLYNASSTLPRKPTWSPFNLMDSDDDHTSKEEVGVANYQKEIGNRESVRNRKSAENGDRDKNSSMARNGEGTRRDLDGGDGERDLYLSRC</sequence>
<protein>
    <submittedName>
        <fullName evidence="2">Uncharacterized protein</fullName>
    </submittedName>
</protein>
<name>A0ABU6UL21_9FABA</name>
<feature type="region of interest" description="Disordered" evidence="1">
    <location>
        <begin position="182"/>
        <end position="231"/>
    </location>
</feature>
<feature type="compositionally biased region" description="Basic and acidic residues" evidence="1">
    <location>
        <begin position="183"/>
        <end position="203"/>
    </location>
</feature>
<comment type="caution">
    <text evidence="2">The sequence shown here is derived from an EMBL/GenBank/DDBJ whole genome shotgun (WGS) entry which is preliminary data.</text>
</comment>
<gene>
    <name evidence="2" type="ORF">PIB30_066466</name>
</gene>
<dbReference type="Proteomes" id="UP001341840">
    <property type="component" value="Unassembled WGS sequence"/>
</dbReference>
<evidence type="ECO:0000313" key="3">
    <source>
        <dbReference type="Proteomes" id="UP001341840"/>
    </source>
</evidence>
<reference evidence="2 3" key="1">
    <citation type="journal article" date="2023" name="Plants (Basel)">
        <title>Bridging the Gap: Combining Genomics and Transcriptomics Approaches to Understand Stylosanthes scabra, an Orphan Legume from the Brazilian Caatinga.</title>
        <authorList>
            <person name="Ferreira-Neto J.R.C."/>
            <person name="da Silva M.D."/>
            <person name="Binneck E."/>
            <person name="de Melo N.F."/>
            <person name="da Silva R.H."/>
            <person name="de Melo A.L.T.M."/>
            <person name="Pandolfi V."/>
            <person name="Bustamante F.O."/>
            <person name="Brasileiro-Vidal A.C."/>
            <person name="Benko-Iseppon A.M."/>
        </authorList>
    </citation>
    <scope>NUCLEOTIDE SEQUENCE [LARGE SCALE GENOMIC DNA]</scope>
    <source>
        <tissue evidence="2">Leaves</tissue>
    </source>
</reference>
<keyword evidence="3" id="KW-1185">Reference proteome</keyword>
<proteinExistence type="predicted"/>
<dbReference type="EMBL" id="JASCZI010121507">
    <property type="protein sequence ID" value="MED6162022.1"/>
    <property type="molecule type" value="Genomic_DNA"/>
</dbReference>
<evidence type="ECO:0000313" key="2">
    <source>
        <dbReference type="EMBL" id="MED6162022.1"/>
    </source>
</evidence>
<accession>A0ABU6UL21</accession>
<evidence type="ECO:0000256" key="1">
    <source>
        <dbReference type="SAM" id="MobiDB-lite"/>
    </source>
</evidence>
<organism evidence="2 3">
    <name type="scientific">Stylosanthes scabra</name>
    <dbReference type="NCBI Taxonomy" id="79078"/>
    <lineage>
        <taxon>Eukaryota</taxon>
        <taxon>Viridiplantae</taxon>
        <taxon>Streptophyta</taxon>
        <taxon>Embryophyta</taxon>
        <taxon>Tracheophyta</taxon>
        <taxon>Spermatophyta</taxon>
        <taxon>Magnoliopsida</taxon>
        <taxon>eudicotyledons</taxon>
        <taxon>Gunneridae</taxon>
        <taxon>Pentapetalae</taxon>
        <taxon>rosids</taxon>
        <taxon>fabids</taxon>
        <taxon>Fabales</taxon>
        <taxon>Fabaceae</taxon>
        <taxon>Papilionoideae</taxon>
        <taxon>50 kb inversion clade</taxon>
        <taxon>dalbergioids sensu lato</taxon>
        <taxon>Dalbergieae</taxon>
        <taxon>Pterocarpus clade</taxon>
        <taxon>Stylosanthes</taxon>
    </lineage>
</organism>
<feature type="compositionally biased region" description="Basic and acidic residues" evidence="1">
    <location>
        <begin position="211"/>
        <end position="231"/>
    </location>
</feature>